<dbReference type="SMART" id="SM00631">
    <property type="entry name" value="Zn_pept"/>
    <property type="match status" value="2"/>
</dbReference>
<keyword evidence="5" id="KW-0479">Metal-binding</keyword>
<evidence type="ECO:0000256" key="10">
    <source>
        <dbReference type="PROSITE-ProRule" id="PRU01379"/>
    </source>
</evidence>
<feature type="domain" description="Peptidase M14" evidence="11">
    <location>
        <begin position="14"/>
        <end position="299"/>
    </location>
</feature>
<evidence type="ECO:0000256" key="6">
    <source>
        <dbReference type="ARBA" id="ARBA00022729"/>
    </source>
</evidence>
<dbReference type="VEuPathDB" id="VectorBase:AMIN006203"/>
<evidence type="ECO:0000256" key="9">
    <source>
        <dbReference type="ARBA" id="ARBA00023049"/>
    </source>
</evidence>
<evidence type="ECO:0000313" key="12">
    <source>
        <dbReference type="EnsemblMetazoa" id="AMIN006203-PA"/>
    </source>
</evidence>
<comment type="cofactor">
    <cofactor evidence="1">
        <name>Zn(2+)</name>
        <dbReference type="ChEBI" id="CHEBI:29105"/>
    </cofactor>
</comment>
<dbReference type="Gene3D" id="3.40.630.10">
    <property type="entry name" value="Zn peptidases"/>
    <property type="match status" value="3"/>
</dbReference>
<dbReference type="GO" id="GO:0008270">
    <property type="term" value="F:zinc ion binding"/>
    <property type="evidence" value="ECO:0007669"/>
    <property type="project" value="InterPro"/>
</dbReference>
<dbReference type="AlphaFoldDB" id="A0A182W781"/>
<evidence type="ECO:0000256" key="7">
    <source>
        <dbReference type="ARBA" id="ARBA00022801"/>
    </source>
</evidence>
<feature type="domain" description="Peptidase M14" evidence="11">
    <location>
        <begin position="666"/>
        <end position="797"/>
    </location>
</feature>
<keyword evidence="4" id="KW-0645">Protease</keyword>
<keyword evidence="6" id="KW-0732">Signal</keyword>
<organism evidence="12 13">
    <name type="scientific">Anopheles minimus</name>
    <dbReference type="NCBI Taxonomy" id="112268"/>
    <lineage>
        <taxon>Eukaryota</taxon>
        <taxon>Metazoa</taxon>
        <taxon>Ecdysozoa</taxon>
        <taxon>Arthropoda</taxon>
        <taxon>Hexapoda</taxon>
        <taxon>Insecta</taxon>
        <taxon>Pterygota</taxon>
        <taxon>Neoptera</taxon>
        <taxon>Endopterygota</taxon>
        <taxon>Diptera</taxon>
        <taxon>Nematocera</taxon>
        <taxon>Culicoidea</taxon>
        <taxon>Culicidae</taxon>
        <taxon>Anophelinae</taxon>
        <taxon>Anopheles</taxon>
    </lineage>
</organism>
<evidence type="ECO:0000256" key="3">
    <source>
        <dbReference type="ARBA" id="ARBA00022645"/>
    </source>
</evidence>
<evidence type="ECO:0000256" key="2">
    <source>
        <dbReference type="ARBA" id="ARBA00005988"/>
    </source>
</evidence>
<keyword evidence="9" id="KW-0482">Metalloprotease</keyword>
<keyword evidence="8" id="KW-0862">Zinc</keyword>
<sequence length="797" mass="90613">LRAQDVDDFNPLDFFLTFDETSKWLEALVAKYPEKCLIETMGKSYEGRNIITVTINPSQARKVILVANLRAREWAAMSSAIYIIHELVRNSNTYPQAANFRWIIVPIPNPDGYEYTTTKDRNWCKNRVPQSENDYGVDLNRNFGYKWEELIKLEDAYPWEESFRGTDPFSELESQVIGDMLRFHSDAYLYVDMQTFGQLILIPWSYTVEPAPNVNFLQSIGEVGASAIFSQTNQVFEVGASAELDQRVSGSSMDYCYSIGIKACVIMKLSSKSYYIPTENIIPHGKEALIGVIAMAEMAICVVTTSKMILYITSRSASTFMSVLGLLAVAICLPALEAKQAEIPIECLNETKTSKDYNVFDFILSYNETQEWLTALATEYPEKCQLQTLGQSTDGRDISAISIYYDKPKTIILLGNLKAREWVGMTSAIYIIHELIFNTVSYPNAQEFQWIIVPITNPDGYEYSREHERKWGKTRSVQQDGNIGVSMESNFDVQWQTGLSNSFLTPSGFLYRGPHPFSEPETRAIKELLESHTDAKLMVDMQAFGPNIYMPWSYTDEPIPDIDLVRAVANAGRTAMLEQSQQEFDVAIVSDYAPFDHGTCADYCYLIGIKVCIILRQQVATNDIRTDQIISLGQEAFAGIQAMAIESDWQQWTYHEIPDPTAAITYFMTYNETNDFMSTLAQMFPERVKVEQIGSTAEGRDINMVSVDYLLTKNITIVANLCAREWVAMTSVIYFILELVYWPQKHPDLTQFRWNIVPIGNPDGYEYTMNHERYWSKNRSPQPGGTFGVSLNANFGY</sequence>
<dbReference type="GO" id="GO:0005615">
    <property type="term" value="C:extracellular space"/>
    <property type="evidence" value="ECO:0007669"/>
    <property type="project" value="TreeGrafter"/>
</dbReference>
<dbReference type="PROSITE" id="PS52035">
    <property type="entry name" value="PEPTIDASE_M14"/>
    <property type="match status" value="3"/>
</dbReference>
<dbReference type="PANTHER" id="PTHR11705">
    <property type="entry name" value="PROTEASE FAMILY M14 CARBOXYPEPTIDASE A,B"/>
    <property type="match status" value="1"/>
</dbReference>
<dbReference type="STRING" id="112268.A0A182W781"/>
<keyword evidence="3" id="KW-0121">Carboxypeptidase</keyword>
<dbReference type="InterPro" id="IPR000834">
    <property type="entry name" value="Peptidase_M14"/>
</dbReference>
<reference evidence="13" key="1">
    <citation type="submission" date="2013-03" db="EMBL/GenBank/DDBJ databases">
        <title>The Genome Sequence of Anopheles minimus MINIMUS1.</title>
        <authorList>
            <consortium name="The Broad Institute Genomics Platform"/>
            <person name="Neafsey D.E."/>
            <person name="Walton C."/>
            <person name="Walker B."/>
            <person name="Young S.K."/>
            <person name="Zeng Q."/>
            <person name="Gargeya S."/>
            <person name="Fitzgerald M."/>
            <person name="Haas B."/>
            <person name="Abouelleil A."/>
            <person name="Allen A.W."/>
            <person name="Alvarado L."/>
            <person name="Arachchi H.M."/>
            <person name="Berlin A.M."/>
            <person name="Chapman S.B."/>
            <person name="Gainer-Dewar J."/>
            <person name="Goldberg J."/>
            <person name="Griggs A."/>
            <person name="Gujja S."/>
            <person name="Hansen M."/>
            <person name="Howarth C."/>
            <person name="Imamovic A."/>
            <person name="Ireland A."/>
            <person name="Larimer J."/>
            <person name="McCowan C."/>
            <person name="Murphy C."/>
            <person name="Pearson M."/>
            <person name="Poon T.W."/>
            <person name="Priest M."/>
            <person name="Roberts A."/>
            <person name="Saif S."/>
            <person name="Shea T."/>
            <person name="Sisk P."/>
            <person name="Sykes S."/>
            <person name="Wortman J."/>
            <person name="Nusbaum C."/>
            <person name="Birren B."/>
        </authorList>
    </citation>
    <scope>NUCLEOTIDE SEQUENCE [LARGE SCALE GENOMIC DNA]</scope>
    <source>
        <strain evidence="13">MINIMUS1</strain>
    </source>
</reference>
<proteinExistence type="inferred from homology"/>
<evidence type="ECO:0000256" key="5">
    <source>
        <dbReference type="ARBA" id="ARBA00022723"/>
    </source>
</evidence>
<evidence type="ECO:0000259" key="11">
    <source>
        <dbReference type="PROSITE" id="PS52035"/>
    </source>
</evidence>
<comment type="similarity">
    <text evidence="2 10">Belongs to the peptidase M14 family.</text>
</comment>
<dbReference type="GO" id="GO:0006508">
    <property type="term" value="P:proteolysis"/>
    <property type="evidence" value="ECO:0007669"/>
    <property type="project" value="UniProtKB-KW"/>
</dbReference>
<protein>
    <recommendedName>
        <fullName evidence="11">Peptidase M14 domain-containing protein</fullName>
    </recommendedName>
</protein>
<comment type="caution">
    <text evidence="10">Lacks conserved residue(s) required for the propagation of feature annotation.</text>
</comment>
<keyword evidence="7" id="KW-0378">Hydrolase</keyword>
<name>A0A182W781_9DIPT</name>
<evidence type="ECO:0000313" key="13">
    <source>
        <dbReference type="Proteomes" id="UP000075920"/>
    </source>
</evidence>
<dbReference type="EnsemblMetazoa" id="AMIN006203-RA">
    <property type="protein sequence ID" value="AMIN006203-PA"/>
    <property type="gene ID" value="AMIN006203"/>
</dbReference>
<feature type="domain" description="Peptidase M14" evidence="11">
    <location>
        <begin position="362"/>
        <end position="647"/>
    </location>
</feature>
<reference evidence="12" key="2">
    <citation type="submission" date="2020-05" db="UniProtKB">
        <authorList>
            <consortium name="EnsemblMetazoa"/>
        </authorList>
    </citation>
    <scope>IDENTIFICATION</scope>
    <source>
        <strain evidence="12">MINIMUS1</strain>
    </source>
</reference>
<accession>A0A182W781</accession>
<evidence type="ECO:0000256" key="4">
    <source>
        <dbReference type="ARBA" id="ARBA00022670"/>
    </source>
</evidence>
<dbReference type="GO" id="GO:0004181">
    <property type="term" value="F:metallocarboxypeptidase activity"/>
    <property type="evidence" value="ECO:0007669"/>
    <property type="project" value="InterPro"/>
</dbReference>
<evidence type="ECO:0000256" key="8">
    <source>
        <dbReference type="ARBA" id="ARBA00022833"/>
    </source>
</evidence>
<dbReference type="Proteomes" id="UP000075920">
    <property type="component" value="Unassembled WGS sequence"/>
</dbReference>
<dbReference type="Pfam" id="PF00246">
    <property type="entry name" value="Peptidase_M14"/>
    <property type="match status" value="3"/>
</dbReference>
<dbReference type="SUPFAM" id="SSF53187">
    <property type="entry name" value="Zn-dependent exopeptidases"/>
    <property type="match status" value="3"/>
</dbReference>
<keyword evidence="13" id="KW-1185">Reference proteome</keyword>
<evidence type="ECO:0000256" key="1">
    <source>
        <dbReference type="ARBA" id="ARBA00001947"/>
    </source>
</evidence>
<dbReference type="FunFam" id="3.40.630.10:FF:000084">
    <property type="entry name" value="Carboxypeptidase B2"/>
    <property type="match status" value="2"/>
</dbReference>
<dbReference type="PRINTS" id="PR00765">
    <property type="entry name" value="CRBOXYPTASEA"/>
</dbReference>
<dbReference type="PANTHER" id="PTHR11705:SF140">
    <property type="entry name" value="FI02848P-RELATED"/>
    <property type="match status" value="1"/>
</dbReference>